<name>A0ABP1MWW9_XYLVO</name>
<dbReference type="Gene3D" id="1.10.1410.10">
    <property type="match status" value="1"/>
</dbReference>
<reference evidence="8 9" key="1">
    <citation type="submission" date="2024-08" db="EMBL/GenBank/DDBJ databases">
        <authorList>
            <person name="Will J Nash"/>
            <person name="Angela Man"/>
            <person name="Seanna McTaggart"/>
            <person name="Kendall Baker"/>
            <person name="Tom Barker"/>
            <person name="Leah Catchpole"/>
            <person name="Alex Durrant"/>
            <person name="Karim Gharbi"/>
            <person name="Naomi Irish"/>
            <person name="Gemy Kaithakottil"/>
            <person name="Debby Ku"/>
            <person name="Aaliyah Providence"/>
            <person name="Felix Shaw"/>
            <person name="David Swarbreck"/>
            <person name="Chris Watkins"/>
            <person name="Ann M. McCartney"/>
            <person name="Giulio Formenti"/>
            <person name="Alice Mouton"/>
            <person name="Noel Vella"/>
            <person name="Bjorn M von Reumont"/>
            <person name="Adriana Vella"/>
            <person name="Wilfried Haerty"/>
        </authorList>
    </citation>
    <scope>NUCLEOTIDE SEQUENCE [LARGE SCALE GENOMIC DNA]</scope>
</reference>
<organism evidence="8 9">
    <name type="scientific">Xylocopa violacea</name>
    <name type="common">Violet carpenter bee</name>
    <name type="synonym">Apis violacea</name>
    <dbReference type="NCBI Taxonomy" id="135666"/>
    <lineage>
        <taxon>Eukaryota</taxon>
        <taxon>Metazoa</taxon>
        <taxon>Ecdysozoa</taxon>
        <taxon>Arthropoda</taxon>
        <taxon>Hexapoda</taxon>
        <taxon>Insecta</taxon>
        <taxon>Pterygota</taxon>
        <taxon>Neoptera</taxon>
        <taxon>Endopterygota</taxon>
        <taxon>Hymenoptera</taxon>
        <taxon>Apocrita</taxon>
        <taxon>Aculeata</taxon>
        <taxon>Apoidea</taxon>
        <taxon>Anthophila</taxon>
        <taxon>Apidae</taxon>
        <taxon>Xylocopa</taxon>
        <taxon>Xylocopa</taxon>
    </lineage>
</organism>
<evidence type="ECO:0000313" key="8">
    <source>
        <dbReference type="EMBL" id="CAL7933214.1"/>
    </source>
</evidence>
<evidence type="ECO:0000256" key="5">
    <source>
        <dbReference type="ARBA" id="ARBA00022842"/>
    </source>
</evidence>
<evidence type="ECO:0008006" key="10">
    <source>
        <dbReference type="Google" id="ProtNLM"/>
    </source>
</evidence>
<keyword evidence="4" id="KW-0479">Metal-binding</keyword>
<dbReference type="PANTHER" id="PTHR12271:SF133">
    <property type="entry name" value="POLY(A) RNA POLYMERASE, MITOCHONDRIAL"/>
    <property type="match status" value="1"/>
</dbReference>
<evidence type="ECO:0000256" key="2">
    <source>
        <dbReference type="ARBA" id="ARBA00001946"/>
    </source>
</evidence>
<comment type="cofactor">
    <cofactor evidence="1">
        <name>Mn(2+)</name>
        <dbReference type="ChEBI" id="CHEBI:29035"/>
    </cofactor>
</comment>
<evidence type="ECO:0000256" key="1">
    <source>
        <dbReference type="ARBA" id="ARBA00001936"/>
    </source>
</evidence>
<feature type="domain" description="PAP-associated" evidence="6">
    <location>
        <begin position="421"/>
        <end position="456"/>
    </location>
</feature>
<dbReference type="Pfam" id="PF22600">
    <property type="entry name" value="MTPAP-like_central"/>
    <property type="match status" value="1"/>
</dbReference>
<keyword evidence="3" id="KW-0808">Transferase</keyword>
<evidence type="ECO:0000259" key="6">
    <source>
        <dbReference type="Pfam" id="PF03828"/>
    </source>
</evidence>
<dbReference type="PANTHER" id="PTHR12271">
    <property type="entry name" value="POLY A POLYMERASE CID PAP -RELATED"/>
    <property type="match status" value="1"/>
</dbReference>
<dbReference type="Gene3D" id="3.30.460.10">
    <property type="entry name" value="Beta Polymerase, domain 2"/>
    <property type="match status" value="1"/>
</dbReference>
<evidence type="ECO:0000259" key="7">
    <source>
        <dbReference type="Pfam" id="PF22600"/>
    </source>
</evidence>
<dbReference type="SUPFAM" id="SSF81301">
    <property type="entry name" value="Nucleotidyltransferase"/>
    <property type="match status" value="1"/>
</dbReference>
<dbReference type="InterPro" id="IPR043519">
    <property type="entry name" value="NT_sf"/>
</dbReference>
<gene>
    <name evidence="8" type="ORF">XYLVIOL_LOCUS362</name>
</gene>
<accession>A0ABP1MWW9</accession>
<dbReference type="InterPro" id="IPR054708">
    <property type="entry name" value="MTPAP-like_central"/>
</dbReference>
<evidence type="ECO:0000313" key="9">
    <source>
        <dbReference type="Proteomes" id="UP001642520"/>
    </source>
</evidence>
<dbReference type="SUPFAM" id="SSF81631">
    <property type="entry name" value="PAP/OAS1 substrate-binding domain"/>
    <property type="match status" value="1"/>
</dbReference>
<keyword evidence="5" id="KW-0460">Magnesium</keyword>
<evidence type="ECO:0000256" key="4">
    <source>
        <dbReference type="ARBA" id="ARBA00022723"/>
    </source>
</evidence>
<comment type="cofactor">
    <cofactor evidence="2">
        <name>Mg(2+)</name>
        <dbReference type="ChEBI" id="CHEBI:18420"/>
    </cofactor>
</comment>
<feature type="domain" description="Poly(A) RNA polymerase mitochondrial-like central palm" evidence="7">
    <location>
        <begin position="181"/>
        <end position="333"/>
    </location>
</feature>
<keyword evidence="9" id="KW-1185">Reference proteome</keyword>
<evidence type="ECO:0000256" key="3">
    <source>
        <dbReference type="ARBA" id="ARBA00022679"/>
    </source>
</evidence>
<protein>
    <recommendedName>
        <fullName evidence="10">Poly(A) RNA polymerase, mitochondrial</fullName>
    </recommendedName>
</protein>
<proteinExistence type="predicted"/>
<sequence>MALVRRVNTNNPLLNTFYCKCIISIGFKTQQTLKVSNPNSGTTSFENHKTFKEMIEFRQNQAKRSVLVKLNSFDRIPYVTKYISQFGNILNVFPYKTIQNYNWVLMELESEKHMKICRNLTGYLGNSECAYSRTPLFSFGTKICKKALLQSDDYNIYSFSTFKIPTEAEIKKKLQLLKSVSDQMITLHKTLKVTDLNIRLRFYTAEQLTYYLSNLFTNMHVVPFGSSVNGFGQIGCDLDLLCKAYPKRNYDKKELFFWGRSINFTDRIKQKKFLIMLSNIMEMCIPGIDNITNILEARVPIIKFFNRNTNMQCDLSNTNMIALHMSELLYIYSTLDWRVKPLVCTIRKWASNAQVTNKHSGCWITNFSLTLLIIFYLQMKQVLPSLNALKVYAKHNDVSTTNALWFLKWKKDVTYNNEESLYSLLYGFFEYYSTFDFQTQAICVREAKINLKKDTSPLYIYNPFDPMLNVSKNITTVEMLRIIEQFQNALYILTKSEEHNAVINLIDSKQSNIIPIYSAQDNNKQASNECNNKVKQSQLVDEELLASESNAHNLNKI</sequence>
<dbReference type="Pfam" id="PF03828">
    <property type="entry name" value="PAP_assoc"/>
    <property type="match status" value="1"/>
</dbReference>
<dbReference type="CDD" id="cd05402">
    <property type="entry name" value="NT_PAP_TUTase"/>
    <property type="match status" value="1"/>
</dbReference>
<comment type="caution">
    <text evidence="8">The sequence shown here is derived from an EMBL/GenBank/DDBJ whole genome shotgun (WGS) entry which is preliminary data.</text>
</comment>
<dbReference type="EMBL" id="CAXAJV020001281">
    <property type="protein sequence ID" value="CAL7933214.1"/>
    <property type="molecule type" value="Genomic_DNA"/>
</dbReference>
<dbReference type="Proteomes" id="UP001642520">
    <property type="component" value="Unassembled WGS sequence"/>
</dbReference>
<dbReference type="InterPro" id="IPR002058">
    <property type="entry name" value="PAP_assoc"/>
</dbReference>